<evidence type="ECO:0000313" key="3">
    <source>
        <dbReference type="Proteomes" id="UP000269721"/>
    </source>
</evidence>
<protein>
    <submittedName>
        <fullName evidence="2">Uncharacterized protein</fullName>
    </submittedName>
</protein>
<gene>
    <name evidence="2" type="ORF">BDK51DRAFT_44489</name>
</gene>
<feature type="transmembrane region" description="Helical" evidence="1">
    <location>
        <begin position="110"/>
        <end position="134"/>
    </location>
</feature>
<feature type="transmembrane region" description="Helical" evidence="1">
    <location>
        <begin position="318"/>
        <end position="339"/>
    </location>
</feature>
<name>A0A4P9WDF2_9FUNG</name>
<dbReference type="AlphaFoldDB" id="A0A4P9WDF2"/>
<organism evidence="2 3">
    <name type="scientific">Blyttiomyces helicus</name>
    <dbReference type="NCBI Taxonomy" id="388810"/>
    <lineage>
        <taxon>Eukaryota</taxon>
        <taxon>Fungi</taxon>
        <taxon>Fungi incertae sedis</taxon>
        <taxon>Chytridiomycota</taxon>
        <taxon>Chytridiomycota incertae sedis</taxon>
        <taxon>Chytridiomycetes</taxon>
        <taxon>Chytridiomycetes incertae sedis</taxon>
        <taxon>Blyttiomyces</taxon>
    </lineage>
</organism>
<dbReference type="Proteomes" id="UP000269721">
    <property type="component" value="Unassembled WGS sequence"/>
</dbReference>
<feature type="transmembrane region" description="Helical" evidence="1">
    <location>
        <begin position="146"/>
        <end position="165"/>
    </location>
</feature>
<keyword evidence="1" id="KW-0812">Transmembrane</keyword>
<feature type="transmembrane region" description="Helical" evidence="1">
    <location>
        <begin position="79"/>
        <end position="104"/>
    </location>
</feature>
<evidence type="ECO:0000313" key="2">
    <source>
        <dbReference type="EMBL" id="RKO90729.1"/>
    </source>
</evidence>
<reference evidence="3" key="1">
    <citation type="journal article" date="2018" name="Nat. Microbiol.">
        <title>Leveraging single-cell genomics to expand the fungal tree of life.</title>
        <authorList>
            <person name="Ahrendt S.R."/>
            <person name="Quandt C.A."/>
            <person name="Ciobanu D."/>
            <person name="Clum A."/>
            <person name="Salamov A."/>
            <person name="Andreopoulos B."/>
            <person name="Cheng J.F."/>
            <person name="Woyke T."/>
            <person name="Pelin A."/>
            <person name="Henrissat B."/>
            <person name="Reynolds N.K."/>
            <person name="Benny G.L."/>
            <person name="Smith M.E."/>
            <person name="James T.Y."/>
            <person name="Grigoriev I.V."/>
        </authorList>
    </citation>
    <scope>NUCLEOTIDE SEQUENCE [LARGE SCALE GENOMIC DNA]</scope>
</reference>
<feature type="transmembrane region" description="Helical" evidence="1">
    <location>
        <begin position="177"/>
        <end position="196"/>
    </location>
</feature>
<accession>A0A4P9WDF2</accession>
<evidence type="ECO:0000256" key="1">
    <source>
        <dbReference type="SAM" id="Phobius"/>
    </source>
</evidence>
<keyword evidence="3" id="KW-1185">Reference proteome</keyword>
<keyword evidence="1" id="KW-0472">Membrane</keyword>
<proteinExistence type="predicted"/>
<keyword evidence="1" id="KW-1133">Transmembrane helix</keyword>
<sequence length="585" mass="64340">MARNKAAAVHPVVDDTGQCDDDFKAADARKARWAADWELFARQLIGDWGCGARGYFPCRSTSITTVTTSTMTLPGKLSVLVTQMIAFGISALILAIAILASGIYGTDPFWSVSSFASIMSLIKALHLYLPIMLVENHKNTIRALQLYVLAMASIVGIYILLSWRTRSLSARPGSRDAWFSINVIGYWFLLLIAIVASEPEESDIGENMEDAVEQGSRKAAARARWRVRLVSAGRAVVSTTIQTIVACLVNWFSMIILLCRALLIDNGYSTAALLITLAWTPARFDHLDLKLHYKKEGRSGHFPVFSSKAFFELRITHLYAWLFLYFGGRGWALAKSVVYSLTHGRKDVEYFMALSTPSWTWFLLSLASVLGSEFFSSCWTLLRRRASFQAYHKSLEALRSVSTPHTGAISQTRSIVREKSGKVTPAGLPYRLQTITATDIESDRRFAVRPGAVEQVGAATSSPAAAIAMAMVAVSDTAPTTAPTAAAAAAAAEVETALMDTHGTHARVNRFRFASKMAAALTACSWYAAFCSTEVLEYVTATGNPEASLIFQSPGTYPEETSWNEVLLRRVFYHLRRTPGMRETN</sequence>
<dbReference type="EMBL" id="KZ995411">
    <property type="protein sequence ID" value="RKO90729.1"/>
    <property type="molecule type" value="Genomic_DNA"/>
</dbReference>
<feature type="transmembrane region" description="Helical" evidence="1">
    <location>
        <begin position="359"/>
        <end position="382"/>
    </location>
</feature>